<dbReference type="RefSeq" id="WP_379935798.1">
    <property type="nucleotide sequence ID" value="NZ_JBHTHY010000014.1"/>
</dbReference>
<keyword evidence="2" id="KW-0813">Transport</keyword>
<evidence type="ECO:0000256" key="7">
    <source>
        <dbReference type="ARBA" id="ARBA00049663"/>
    </source>
</evidence>
<dbReference type="PIRSF" id="PIRSF002746">
    <property type="entry name" value="Gluconate_transporter"/>
    <property type="match status" value="1"/>
</dbReference>
<feature type="transmembrane region" description="Helical" evidence="8">
    <location>
        <begin position="174"/>
        <end position="193"/>
    </location>
</feature>
<evidence type="ECO:0000256" key="3">
    <source>
        <dbReference type="ARBA" id="ARBA00022475"/>
    </source>
</evidence>
<evidence type="ECO:0000256" key="8">
    <source>
        <dbReference type="SAM" id="Phobius"/>
    </source>
</evidence>
<dbReference type="NCBIfam" id="TIGR00791">
    <property type="entry name" value="gntP"/>
    <property type="match status" value="1"/>
</dbReference>
<evidence type="ECO:0000256" key="6">
    <source>
        <dbReference type="ARBA" id="ARBA00023136"/>
    </source>
</evidence>
<feature type="transmembrane region" description="Helical" evidence="8">
    <location>
        <begin position="224"/>
        <end position="246"/>
    </location>
</feature>
<evidence type="ECO:0000256" key="5">
    <source>
        <dbReference type="ARBA" id="ARBA00022989"/>
    </source>
</evidence>
<feature type="transmembrane region" description="Helical" evidence="8">
    <location>
        <begin position="28"/>
        <end position="47"/>
    </location>
</feature>
<dbReference type="InterPro" id="IPR003474">
    <property type="entry name" value="Glcn_transporter"/>
</dbReference>
<dbReference type="Proteomes" id="UP001597012">
    <property type="component" value="Unassembled WGS sequence"/>
</dbReference>
<keyword evidence="10" id="KW-1185">Reference proteome</keyword>
<feature type="transmembrane region" description="Helical" evidence="8">
    <location>
        <begin position="258"/>
        <end position="280"/>
    </location>
</feature>
<dbReference type="PANTHER" id="PTHR30354:SF22">
    <property type="entry name" value="HIGH-AFFINITY GLUCONATE TRANSPORTER"/>
    <property type="match status" value="1"/>
</dbReference>
<evidence type="ECO:0000256" key="1">
    <source>
        <dbReference type="ARBA" id="ARBA00004651"/>
    </source>
</evidence>
<comment type="caution">
    <text evidence="9">The sequence shown here is derived from an EMBL/GenBank/DDBJ whole genome shotgun (WGS) entry which is preliminary data.</text>
</comment>
<feature type="transmembrane region" description="Helical" evidence="8">
    <location>
        <begin position="292"/>
        <end position="312"/>
    </location>
</feature>
<keyword evidence="4 8" id="KW-0812">Transmembrane</keyword>
<keyword evidence="3" id="KW-1003">Cell membrane</keyword>
<proteinExistence type="inferred from homology"/>
<feature type="transmembrane region" description="Helical" evidence="8">
    <location>
        <begin position="54"/>
        <end position="76"/>
    </location>
</feature>
<evidence type="ECO:0000256" key="2">
    <source>
        <dbReference type="ARBA" id="ARBA00022448"/>
    </source>
</evidence>
<name>A0ABW3B6I2_9FLAO</name>
<evidence type="ECO:0000313" key="10">
    <source>
        <dbReference type="Proteomes" id="UP001597012"/>
    </source>
</evidence>
<dbReference type="Pfam" id="PF02447">
    <property type="entry name" value="GntP_permease"/>
    <property type="match status" value="1"/>
</dbReference>
<feature type="transmembrane region" description="Helical" evidence="8">
    <location>
        <begin position="96"/>
        <end position="129"/>
    </location>
</feature>
<evidence type="ECO:0000313" key="9">
    <source>
        <dbReference type="EMBL" id="MFD0798892.1"/>
    </source>
</evidence>
<comment type="subcellular location">
    <subcellularLocation>
        <location evidence="1">Cell membrane</location>
        <topology evidence="1">Multi-pass membrane protein</topology>
    </subcellularLocation>
</comment>
<feature type="transmembrane region" description="Helical" evidence="8">
    <location>
        <begin position="421"/>
        <end position="437"/>
    </location>
</feature>
<keyword evidence="5 8" id="KW-1133">Transmembrane helix</keyword>
<sequence>MPLLIVISGILLLFLLIAKFKLNPFITFIIVSLFVGIAEGMEPVAVVDSIQKGIGNILGFLVIILGLGAMLGKLVADSGAAQRITTKLVAKFGKKNIQWAVVLTGFIVGIPMFYSVGFVILVPLVFTIAAATGLPLLYVGLPMLASLSVTHGYLPPHPAPTAIAEIFQADIGKTLFYGILVAIPAIIVGGPLLSRTMKNIKATPLKEFINPTILKEEEMPGTGISIFTALLPVILIGIAAIGSLLLPEGSTIGQVLSFIGNPVIAMLISVLVAIYTLGLARGKKMVEVMDSVGTAITGITMVLLIIAGAGALKQVLIDSGVSEYIGEMLKGSSISPLILAWLIATVIRVCVGSATVAGLTAAGIVLPLATGANVSPELMVLAIGSGSLMLSHVNDSGFWLFKEYFNLSVKDTLKTWTVMETTVGVMGLVGVLVLDVFI</sequence>
<dbReference type="EMBL" id="JBHTHY010000014">
    <property type="protein sequence ID" value="MFD0798892.1"/>
    <property type="molecule type" value="Genomic_DNA"/>
</dbReference>
<keyword evidence="6 8" id="KW-0472">Membrane</keyword>
<evidence type="ECO:0000256" key="4">
    <source>
        <dbReference type="ARBA" id="ARBA00022692"/>
    </source>
</evidence>
<accession>A0ABW3B6I2</accession>
<dbReference type="PANTHER" id="PTHR30354">
    <property type="entry name" value="GNT FAMILY GLUCONATE TRANSPORTER"/>
    <property type="match status" value="1"/>
</dbReference>
<comment type="similarity">
    <text evidence="7">Belongs to the GntP permease family.</text>
</comment>
<feature type="transmembrane region" description="Helical" evidence="8">
    <location>
        <begin position="338"/>
        <end position="366"/>
    </location>
</feature>
<organism evidence="9 10">
    <name type="scientific">Maribacter chungangensis</name>
    <dbReference type="NCBI Taxonomy" id="1069117"/>
    <lineage>
        <taxon>Bacteria</taxon>
        <taxon>Pseudomonadati</taxon>
        <taxon>Bacteroidota</taxon>
        <taxon>Flavobacteriia</taxon>
        <taxon>Flavobacteriales</taxon>
        <taxon>Flavobacteriaceae</taxon>
        <taxon>Maribacter</taxon>
    </lineage>
</organism>
<reference evidence="10" key="1">
    <citation type="journal article" date="2019" name="Int. J. Syst. Evol. Microbiol.">
        <title>The Global Catalogue of Microorganisms (GCM) 10K type strain sequencing project: providing services to taxonomists for standard genome sequencing and annotation.</title>
        <authorList>
            <consortium name="The Broad Institute Genomics Platform"/>
            <consortium name="The Broad Institute Genome Sequencing Center for Infectious Disease"/>
            <person name="Wu L."/>
            <person name="Ma J."/>
        </authorList>
    </citation>
    <scope>NUCLEOTIDE SEQUENCE [LARGE SCALE GENOMIC DNA]</scope>
    <source>
        <strain evidence="10">CCUG 61948</strain>
    </source>
</reference>
<protein>
    <submittedName>
        <fullName evidence="9">Gluconate:H+ symporter</fullName>
    </submittedName>
</protein>
<gene>
    <name evidence="9" type="ORF">ACFQZJ_15580</name>
</gene>